<dbReference type="AlphaFoldDB" id="A0A368VXL7"/>
<feature type="region of interest" description="Disordered" evidence="1">
    <location>
        <begin position="1"/>
        <end position="24"/>
    </location>
</feature>
<feature type="domain" description="PET hydrolase/cutinase-like" evidence="2">
    <location>
        <begin position="121"/>
        <end position="198"/>
    </location>
</feature>
<dbReference type="Gene3D" id="3.40.50.1820">
    <property type="entry name" value="alpha/beta hydrolase"/>
    <property type="match status" value="1"/>
</dbReference>
<dbReference type="PANTHER" id="PTHR33428">
    <property type="entry name" value="CHLOROPHYLLASE-2, CHLOROPLASTIC"/>
    <property type="match status" value="1"/>
</dbReference>
<keyword evidence="3" id="KW-0378">Hydrolase</keyword>
<dbReference type="SUPFAM" id="SSF53474">
    <property type="entry name" value="alpha/beta-Hydrolases"/>
    <property type="match status" value="1"/>
</dbReference>
<dbReference type="InterPro" id="IPR041127">
    <property type="entry name" value="PET_hydrolase/cutinase-like"/>
</dbReference>
<dbReference type="RefSeq" id="WP_114450999.1">
    <property type="nucleotide sequence ID" value="NZ_QPJC01000001.1"/>
</dbReference>
<keyword evidence="4" id="KW-1185">Reference proteome</keyword>
<evidence type="ECO:0000313" key="4">
    <source>
        <dbReference type="Proteomes" id="UP000253495"/>
    </source>
</evidence>
<reference evidence="3 4" key="1">
    <citation type="submission" date="2018-07" db="EMBL/GenBank/DDBJ databases">
        <title>Genomic Encyclopedia of Type Strains, Phase III (KMG-III): the genomes of soil and plant-associated and newly described type strains.</title>
        <authorList>
            <person name="Whitman W."/>
        </authorList>
    </citation>
    <scope>NUCLEOTIDE SEQUENCE [LARGE SCALE GENOMIC DNA]</scope>
    <source>
        <strain evidence="3 4">CECT 8575</strain>
    </source>
</reference>
<dbReference type="OrthoDB" id="4772420at2"/>
<dbReference type="InterPro" id="IPR029058">
    <property type="entry name" value="AB_hydrolase_fold"/>
</dbReference>
<name>A0A368VXL7_9ACTN</name>
<comment type="caution">
    <text evidence="3">The sequence shown here is derived from an EMBL/GenBank/DDBJ whole genome shotgun (WGS) entry which is preliminary data.</text>
</comment>
<proteinExistence type="predicted"/>
<dbReference type="Pfam" id="PF12740">
    <property type="entry name" value="PETase"/>
    <property type="match status" value="1"/>
</dbReference>
<evidence type="ECO:0000313" key="3">
    <source>
        <dbReference type="EMBL" id="RCW46727.1"/>
    </source>
</evidence>
<dbReference type="Proteomes" id="UP000253495">
    <property type="component" value="Unassembled WGS sequence"/>
</dbReference>
<protein>
    <submittedName>
        <fullName evidence="3">Dienelactone hydrolase</fullName>
    </submittedName>
</protein>
<dbReference type="PANTHER" id="PTHR33428:SF14">
    <property type="entry name" value="CARBOXYLESTERASE TYPE B DOMAIN-CONTAINING PROTEIN"/>
    <property type="match status" value="1"/>
</dbReference>
<evidence type="ECO:0000256" key="1">
    <source>
        <dbReference type="SAM" id="MobiDB-lite"/>
    </source>
</evidence>
<organism evidence="3 4">
    <name type="scientific">Halopolyspora algeriensis</name>
    <dbReference type="NCBI Taxonomy" id="1500506"/>
    <lineage>
        <taxon>Bacteria</taxon>
        <taxon>Bacillati</taxon>
        <taxon>Actinomycetota</taxon>
        <taxon>Actinomycetes</taxon>
        <taxon>Actinomycetes incertae sedis</taxon>
        <taxon>Halopolyspora</taxon>
    </lineage>
</organism>
<dbReference type="GO" id="GO:0016787">
    <property type="term" value="F:hydrolase activity"/>
    <property type="evidence" value="ECO:0007669"/>
    <property type="project" value="UniProtKB-KW"/>
</dbReference>
<dbReference type="EMBL" id="QPJC01000001">
    <property type="protein sequence ID" value="RCW46727.1"/>
    <property type="molecule type" value="Genomic_DNA"/>
</dbReference>
<evidence type="ECO:0000259" key="2">
    <source>
        <dbReference type="Pfam" id="PF12740"/>
    </source>
</evidence>
<gene>
    <name evidence="3" type="ORF">DFQ14_10163</name>
</gene>
<sequence length="282" mass="29902">MARTAKIAEKAAKSPKKALEELSQRGPHEVLHGDLALVGLPGLVCTPRSGRGLPAVAFGHGWLQPPRRYLSLLRHLASWGIVAAAPATQRGVFASHRLFTADLRTTLDICAGVRLGEGDISVDEKRLAVAGHAMGGGSAVLAAAEDERIRSVATLAVSETMPSALEAAKRVTVPGMHLAAGRDLLAPATANAEPIAKAWNGPVQLRTVKKADHLGFTEGRHWTELLLHGKSHYGTRRLSRGLLTAFLLHTLADDTRGKALLDADVPGCPIDTEHSTDELVPT</sequence>
<accession>A0A368VXL7</accession>